<dbReference type="AlphaFoldDB" id="A0A520N300"/>
<comment type="caution">
    <text evidence="1">The sequence shown here is derived from an EMBL/GenBank/DDBJ whole genome shotgun (WGS) entry which is preliminary data.</text>
</comment>
<evidence type="ECO:0000313" key="1">
    <source>
        <dbReference type="EMBL" id="RZO27852.1"/>
    </source>
</evidence>
<dbReference type="Pfam" id="PF11288">
    <property type="entry name" value="DUF3089"/>
    <property type="match status" value="1"/>
</dbReference>
<evidence type="ECO:0000313" key="2">
    <source>
        <dbReference type="Proteomes" id="UP000318710"/>
    </source>
</evidence>
<accession>A0A520N300</accession>
<dbReference type="SUPFAM" id="SSF53474">
    <property type="entry name" value="alpha/beta-Hydrolases"/>
    <property type="match status" value="1"/>
</dbReference>
<name>A0A520N300_9GAMM</name>
<dbReference type="InterPro" id="IPR029058">
    <property type="entry name" value="AB_hydrolase_fold"/>
</dbReference>
<dbReference type="Gene3D" id="3.40.50.1820">
    <property type="entry name" value="alpha/beta hydrolase"/>
    <property type="match status" value="1"/>
</dbReference>
<dbReference type="InterPro" id="IPR021440">
    <property type="entry name" value="DUF3089"/>
</dbReference>
<dbReference type="Proteomes" id="UP000318710">
    <property type="component" value="Unassembled WGS sequence"/>
</dbReference>
<reference evidence="1 2" key="1">
    <citation type="submission" date="2019-02" db="EMBL/GenBank/DDBJ databases">
        <title>Prokaryotic population dynamics and viral predation in marine succession experiment using metagenomics: the confinement effect.</title>
        <authorList>
            <person name="Haro-Moreno J.M."/>
            <person name="Rodriguez-Valera F."/>
            <person name="Lopez-Perez M."/>
        </authorList>
    </citation>
    <scope>NUCLEOTIDE SEQUENCE [LARGE SCALE GENOMIC DNA]</scope>
    <source>
        <strain evidence="1">MED-G160</strain>
    </source>
</reference>
<proteinExistence type="predicted"/>
<dbReference type="EMBL" id="SHBF01000009">
    <property type="protein sequence ID" value="RZO27852.1"/>
    <property type="molecule type" value="Genomic_DNA"/>
</dbReference>
<organism evidence="1 2">
    <name type="scientific">SAR86 cluster bacterium</name>
    <dbReference type="NCBI Taxonomy" id="2030880"/>
    <lineage>
        <taxon>Bacteria</taxon>
        <taxon>Pseudomonadati</taxon>
        <taxon>Pseudomonadota</taxon>
        <taxon>Gammaproteobacteria</taxon>
        <taxon>SAR86 cluster</taxon>
    </lineage>
</organism>
<sequence>MSNEFSEFLKLIQPKLSFEESIHPHDPDYSDKYYWAATPDIDGQQFYVPDSGYEIKKNNDVDVFYIHPTGFYETSWNSDMDKTKSAYERTEIMLGNQASAFNESCNIYAPEYRQATYFSFFDKEDNGKKALDLAYEDIENAFNYFIEFFNDGKPFIIAAHSQGALLAHRLLNKRINNSQIQNRFICAYVIGYIIPEKFYDDIFPNIKKSENYDDTNCIISWSTVVEGFKRNREKTLFWKPDGWSIEPMKQKIISTNPFSWTNDDKWHSNEINKSIINKAQNYDFLDRFRKEHTGTKKSIGLTRIQGFNAMLNNESGLVETNGPLIENIQKMKFFNGDLHSLDMMLFWGSLRQNIKDRIDAFI</sequence>
<protein>
    <submittedName>
        <fullName evidence="1">DUF3089 domain-containing protein</fullName>
    </submittedName>
</protein>
<gene>
    <name evidence="1" type="ORF">EVA93_02305</name>
</gene>